<dbReference type="InterPro" id="IPR001930">
    <property type="entry name" value="Peptidase_M1"/>
</dbReference>
<evidence type="ECO:0000313" key="3">
    <source>
        <dbReference type="Proteomes" id="UP001652628"/>
    </source>
</evidence>
<dbReference type="GO" id="GO:0004177">
    <property type="term" value="F:aminopeptidase activity"/>
    <property type="evidence" value="ECO:0007669"/>
    <property type="project" value="UniProtKB-KW"/>
</dbReference>
<feature type="domain" description="Aminopeptidase N-like N-terminal" evidence="2">
    <location>
        <begin position="46"/>
        <end position="242"/>
    </location>
</feature>
<keyword evidence="3" id="KW-1185">Reference proteome</keyword>
<evidence type="ECO:0000256" key="1">
    <source>
        <dbReference type="SAM" id="MobiDB-lite"/>
    </source>
</evidence>
<proteinExistence type="predicted"/>
<dbReference type="Pfam" id="PF17900">
    <property type="entry name" value="Peptidase_M1_N"/>
    <property type="match status" value="1"/>
</dbReference>
<dbReference type="Gene3D" id="2.60.40.1730">
    <property type="entry name" value="tricorn interacting facor f3 domain"/>
    <property type="match status" value="1"/>
</dbReference>
<sequence>MDNAKLVYTFLAVLGTAQIFKGIIKADFDLSTLHAISEVRLPDEVVPLNYELYIEPKIENQYFSGIVKISLKWITDSKKVHFHAYANLLIDLKKIYLSRLNVENSRTTIETLTILRGGRLPRKDVFVLYLKDYVKMDSECLLEISFEGNILEAEEGLFKSYYTNSTNNGQEVYFATNLKPTYARRVFPCFDEPGIKVPFNVSIARPKEYITLFNTRLHRTIPHPVLNGYWLDYFYNTPPISTHAFGFVISKLQMWDQVKMLESPSTPTLNIWNNNLPSVILTQFPVYVLKGETLQHSGGPETMRPSRAKETFLQENHETTG</sequence>
<reference evidence="4" key="1">
    <citation type="submission" date="2025-08" db="UniProtKB">
        <authorList>
            <consortium name="RefSeq"/>
        </authorList>
    </citation>
    <scope>IDENTIFICATION</scope>
</reference>
<feature type="region of interest" description="Disordered" evidence="1">
    <location>
        <begin position="296"/>
        <end position="321"/>
    </location>
</feature>
<dbReference type="GeneID" id="139352732"/>
<dbReference type="RefSeq" id="XP_070851463.1">
    <property type="nucleotide sequence ID" value="XM_070995362.1"/>
</dbReference>
<dbReference type="PANTHER" id="PTHR11533:SF18">
    <property type="entry name" value="FI02158P"/>
    <property type="match status" value="1"/>
</dbReference>
<organism evidence="3 4">
    <name type="scientific">Drosophila suzukii</name>
    <name type="common">Spotted-wing drosophila fruit fly</name>
    <dbReference type="NCBI Taxonomy" id="28584"/>
    <lineage>
        <taxon>Eukaryota</taxon>
        <taxon>Metazoa</taxon>
        <taxon>Ecdysozoa</taxon>
        <taxon>Arthropoda</taxon>
        <taxon>Hexapoda</taxon>
        <taxon>Insecta</taxon>
        <taxon>Pterygota</taxon>
        <taxon>Neoptera</taxon>
        <taxon>Endopterygota</taxon>
        <taxon>Diptera</taxon>
        <taxon>Brachycera</taxon>
        <taxon>Muscomorpha</taxon>
        <taxon>Ephydroidea</taxon>
        <taxon>Drosophilidae</taxon>
        <taxon>Drosophila</taxon>
        <taxon>Sophophora</taxon>
    </lineage>
</organism>
<gene>
    <name evidence="4" type="primary">LOC139352732</name>
</gene>
<name>A0ABM4TNC2_DROSZ</name>
<protein>
    <submittedName>
        <fullName evidence="4">Endoplasmic reticulum aminopeptidase 1</fullName>
    </submittedName>
</protein>
<dbReference type="Proteomes" id="UP001652628">
    <property type="component" value="Chromosome 3"/>
</dbReference>
<keyword evidence="4" id="KW-0645">Protease</keyword>
<evidence type="ECO:0000313" key="4">
    <source>
        <dbReference type="RefSeq" id="XP_070851463.1"/>
    </source>
</evidence>
<dbReference type="InterPro" id="IPR042097">
    <property type="entry name" value="Aminopeptidase_N-like_N_sf"/>
</dbReference>
<dbReference type="InterPro" id="IPR045357">
    <property type="entry name" value="Aminopeptidase_N-like_N"/>
</dbReference>
<dbReference type="PRINTS" id="PR00756">
    <property type="entry name" value="ALADIPTASE"/>
</dbReference>
<keyword evidence="4" id="KW-0031">Aminopeptidase</keyword>
<dbReference type="PANTHER" id="PTHR11533">
    <property type="entry name" value="PROTEASE M1 ZINC METALLOPROTEASE"/>
    <property type="match status" value="1"/>
</dbReference>
<dbReference type="SUPFAM" id="SSF63737">
    <property type="entry name" value="Leukotriene A4 hydrolase N-terminal domain"/>
    <property type="match status" value="1"/>
</dbReference>
<evidence type="ECO:0000259" key="2">
    <source>
        <dbReference type="Pfam" id="PF17900"/>
    </source>
</evidence>
<dbReference type="InterPro" id="IPR050344">
    <property type="entry name" value="Peptidase_M1_aminopeptidases"/>
</dbReference>
<keyword evidence="4" id="KW-0378">Hydrolase</keyword>
<accession>A0ABM4TNC2</accession>
<feature type="compositionally biased region" description="Basic and acidic residues" evidence="1">
    <location>
        <begin position="307"/>
        <end position="321"/>
    </location>
</feature>